<keyword evidence="1" id="KW-0175">Coiled coil</keyword>
<evidence type="ECO:0000313" key="4">
    <source>
        <dbReference type="Proteomes" id="UP000054289"/>
    </source>
</evidence>
<sequence>MDMYSLYHSNIENQLAKELGYITKTRFDNIKGISIFMFMYIYTYIHTYYLNAFFWFIPYREVNQINDDDKNYYKECNYKLFFFIIQLQQKIKDLEKENEKLKYLLKKYNRESIHNDNKTIKRALLVVSFVIFIIIFLLF</sequence>
<accession>A0A0L7KBV8</accession>
<protein>
    <submittedName>
        <fullName evidence="3">Uncharacterized protein</fullName>
    </submittedName>
</protein>
<reference evidence="3 4" key="1">
    <citation type="submission" date="2006-03" db="EMBL/GenBank/DDBJ databases">
        <title>Annotation of Plasmodium falciparum HB3.</title>
        <authorList>
            <consortium name="The Broad Institute Genome Sequencing Platform"/>
            <person name="Volkman S.K."/>
            <person name="Neafsey D.E."/>
            <person name="Dash A.P."/>
            <person name="Chitnis C.E."/>
            <person name="Hartl D.L."/>
            <person name="Young S.K."/>
            <person name="Zeng Q."/>
            <person name="Koehrsen M."/>
            <person name="Alvarado L."/>
            <person name="Berlin A."/>
            <person name="Borenstein D."/>
            <person name="Chapman S.B."/>
            <person name="Chen Z."/>
            <person name="Engels R."/>
            <person name="Freedman E."/>
            <person name="Gellesch M."/>
            <person name="Goldberg J."/>
            <person name="Griggs A."/>
            <person name="Gujja S."/>
            <person name="Heilman E.R."/>
            <person name="Heiman D.I."/>
            <person name="Howarth C."/>
            <person name="Jen D."/>
            <person name="Larson L."/>
            <person name="Mehta T."/>
            <person name="Neiman D."/>
            <person name="Park D."/>
            <person name="Pearson M."/>
            <person name="Roberts A."/>
            <person name="Saif S."/>
            <person name="Shea T."/>
            <person name="Shenoy N."/>
            <person name="Sisk P."/>
            <person name="Stolte C."/>
            <person name="Sykes S."/>
            <person name="Walk T."/>
            <person name="White J."/>
            <person name="Yandava C."/>
            <person name="Haas B."/>
            <person name="Henn M.R."/>
            <person name="Nusbaum C."/>
            <person name="Birren B."/>
        </authorList>
    </citation>
    <scope>NUCLEOTIDE SEQUENCE [LARGE SCALE GENOMIC DNA]</scope>
    <source>
        <strain evidence="3">HB3</strain>
    </source>
</reference>
<evidence type="ECO:0000256" key="1">
    <source>
        <dbReference type="SAM" id="Coils"/>
    </source>
</evidence>
<name>A0A0L7KBV8_PLAFX</name>
<dbReference type="EMBL" id="CH671962">
    <property type="protein sequence ID" value="KOB60414.1"/>
    <property type="molecule type" value="Genomic_DNA"/>
</dbReference>
<keyword evidence="2" id="KW-0472">Membrane</keyword>
<keyword evidence="2" id="KW-1133">Transmembrane helix</keyword>
<reference evidence="4" key="2">
    <citation type="submission" date="2006-03" db="EMBL/GenBank/DDBJ databases">
        <title>The genome sequence of the Plasmodium falciparum HB3.</title>
        <authorList>
            <consortium name="The Broad Institute Genome Sequencing Platform"/>
            <person name="Birren B."/>
            <person name="Lander E."/>
            <person name="Galagan J."/>
            <person name="Nusbaum C."/>
            <person name="Devon K."/>
            <person name="Henn M."/>
            <person name="Jaffe D."/>
            <person name="Butler J."/>
            <person name="Alvarez P."/>
            <person name="Gnerre S."/>
            <person name="Grabherr M."/>
            <person name="Kleber M."/>
            <person name="Mauceli E."/>
            <person name="Brockman W."/>
            <person name="MacCallum I.A."/>
            <person name="Rounsley S."/>
            <person name="Young S."/>
            <person name="LaButti K."/>
            <person name="Pushparaj V."/>
            <person name="DeCaprio D."/>
            <person name="Crawford M."/>
            <person name="Koehrsen M."/>
            <person name="Engels R."/>
            <person name="Montgomery P."/>
            <person name="Pearson M."/>
            <person name="Howarth C."/>
            <person name="Larson L."/>
            <person name="Luoma S."/>
            <person name="White J."/>
            <person name="Kodira C."/>
            <person name="Zeng Q."/>
            <person name="Oleary S."/>
            <person name="Yandava C."/>
            <person name="Alvarado L."/>
            <person name="Wirth D."/>
            <person name="Volkman S."/>
            <person name="Hartl D."/>
        </authorList>
    </citation>
    <scope>NUCLEOTIDE SEQUENCE [LARGE SCALE GENOMIC DNA]</scope>
</reference>
<dbReference type="AlphaFoldDB" id="A0A0L7KBV8"/>
<feature type="coiled-coil region" evidence="1">
    <location>
        <begin position="84"/>
        <end position="111"/>
    </location>
</feature>
<dbReference type="OrthoDB" id="377245at2759"/>
<evidence type="ECO:0000313" key="3">
    <source>
        <dbReference type="EMBL" id="KOB60414.1"/>
    </source>
</evidence>
<feature type="transmembrane region" description="Helical" evidence="2">
    <location>
        <begin position="33"/>
        <end position="57"/>
    </location>
</feature>
<dbReference type="Proteomes" id="UP000054289">
    <property type="component" value="Unassembled WGS sequence"/>
</dbReference>
<gene>
    <name evidence="3" type="ORF">PFHG_02114</name>
</gene>
<keyword evidence="2" id="KW-0812">Transmembrane</keyword>
<feature type="transmembrane region" description="Helical" evidence="2">
    <location>
        <begin position="120"/>
        <end position="138"/>
    </location>
</feature>
<organism evidence="3 4">
    <name type="scientific">Plasmodium falciparum (isolate HB3)</name>
    <dbReference type="NCBI Taxonomy" id="137071"/>
    <lineage>
        <taxon>Eukaryota</taxon>
        <taxon>Sar</taxon>
        <taxon>Alveolata</taxon>
        <taxon>Apicomplexa</taxon>
        <taxon>Aconoidasida</taxon>
        <taxon>Haemosporida</taxon>
        <taxon>Plasmodiidae</taxon>
        <taxon>Plasmodium</taxon>
        <taxon>Plasmodium (Laverania)</taxon>
    </lineage>
</organism>
<evidence type="ECO:0000256" key="2">
    <source>
        <dbReference type="SAM" id="Phobius"/>
    </source>
</evidence>
<dbReference type="KEGG" id="pfh:PFHG_02114"/>
<dbReference type="OMA" id="NKECNYK"/>
<proteinExistence type="predicted"/>